<accession>A0A316ABA7</accession>
<comment type="caution">
    <text evidence="1">The sequence shown here is derived from an EMBL/GenBank/DDBJ whole genome shotgun (WGS) entry which is preliminary data.</text>
</comment>
<gene>
    <name evidence="1" type="ORF">BXY45_1414</name>
</gene>
<dbReference type="AlphaFoldDB" id="A0A316ABA7"/>
<reference evidence="1 2" key="1">
    <citation type="submission" date="2018-03" db="EMBL/GenBank/DDBJ databases">
        <title>Genomic Encyclopedia of Archaeal and Bacterial Type Strains, Phase II (KMG-II): from individual species to whole genera.</title>
        <authorList>
            <person name="Goeker M."/>
        </authorList>
    </citation>
    <scope>NUCLEOTIDE SEQUENCE [LARGE SCALE GENOMIC DNA]</scope>
    <source>
        <strain evidence="1 2">DSM 44889</strain>
    </source>
</reference>
<name>A0A316ABA7_9ACTN</name>
<evidence type="ECO:0000313" key="2">
    <source>
        <dbReference type="Proteomes" id="UP000245469"/>
    </source>
</evidence>
<dbReference type="Pfam" id="PF20218">
    <property type="entry name" value="DUF6578"/>
    <property type="match status" value="1"/>
</dbReference>
<dbReference type="EMBL" id="QGDQ01000041">
    <property type="protein sequence ID" value="PWJ47107.1"/>
    <property type="molecule type" value="Genomic_DNA"/>
</dbReference>
<dbReference type="Proteomes" id="UP000245469">
    <property type="component" value="Unassembled WGS sequence"/>
</dbReference>
<evidence type="ECO:0000313" key="1">
    <source>
        <dbReference type="EMBL" id="PWJ47107.1"/>
    </source>
</evidence>
<protein>
    <submittedName>
        <fullName evidence="1">Uncharacterized protein</fullName>
    </submittedName>
</protein>
<keyword evidence="2" id="KW-1185">Reference proteome</keyword>
<sequence>MTTMRIPVFVSDWQHECCGEMFAVGSSVAWRLGVDEESFSAKVLADEAPSWSQHLPIVDSLKDLSGYESGGTVLGTGDLRVFARIDTTLTLTDQGALVRGPLLEDHHVTVPEEVAPTLGVVKAIRKVAIAYEQGATPQDLVPAPGSARLTKVVETQRWNSDDDGRRFIGFLVDLAVDV</sequence>
<organism evidence="1 2">
    <name type="scientific">Quadrisphaera granulorum</name>
    <dbReference type="NCBI Taxonomy" id="317664"/>
    <lineage>
        <taxon>Bacteria</taxon>
        <taxon>Bacillati</taxon>
        <taxon>Actinomycetota</taxon>
        <taxon>Actinomycetes</taxon>
        <taxon>Kineosporiales</taxon>
        <taxon>Kineosporiaceae</taxon>
        <taxon>Quadrisphaera</taxon>
    </lineage>
</organism>
<dbReference type="InterPro" id="IPR046485">
    <property type="entry name" value="DUF6578"/>
</dbReference>
<proteinExistence type="predicted"/>